<dbReference type="SUPFAM" id="SSF56112">
    <property type="entry name" value="Protein kinase-like (PK-like)"/>
    <property type="match status" value="1"/>
</dbReference>
<feature type="domain" description="DUF6285" evidence="2">
    <location>
        <begin position="351"/>
        <end position="431"/>
    </location>
</feature>
<dbReference type="CDD" id="cd05154">
    <property type="entry name" value="ACAD10_11_N-like"/>
    <property type="match status" value="1"/>
</dbReference>
<gene>
    <name evidence="3" type="ORF">FHX41_0246</name>
</gene>
<dbReference type="AlphaFoldDB" id="A0A543I7Z5"/>
<proteinExistence type="predicted"/>
<dbReference type="Pfam" id="PF19802">
    <property type="entry name" value="DUF6285"/>
    <property type="match status" value="1"/>
</dbReference>
<dbReference type="InterPro" id="IPR002575">
    <property type="entry name" value="Aminoglycoside_PTrfase"/>
</dbReference>
<evidence type="ECO:0000313" key="3">
    <source>
        <dbReference type="EMBL" id="TQM66665.1"/>
    </source>
</evidence>
<evidence type="ECO:0000313" key="4">
    <source>
        <dbReference type="Proteomes" id="UP000316706"/>
    </source>
</evidence>
<comment type="caution">
    <text evidence="3">The sequence shown here is derived from an EMBL/GenBank/DDBJ whole genome shotgun (WGS) entry which is preliminary data.</text>
</comment>
<dbReference type="InterPro" id="IPR046252">
    <property type="entry name" value="DUF6285"/>
</dbReference>
<dbReference type="Gene3D" id="3.30.200.20">
    <property type="entry name" value="Phosphorylase Kinase, domain 1"/>
    <property type="match status" value="1"/>
</dbReference>
<dbReference type="GO" id="GO:0016301">
    <property type="term" value="F:kinase activity"/>
    <property type="evidence" value="ECO:0007669"/>
    <property type="project" value="UniProtKB-KW"/>
</dbReference>
<dbReference type="InterPro" id="IPR051678">
    <property type="entry name" value="AGP_Transferase"/>
</dbReference>
<evidence type="ECO:0000259" key="2">
    <source>
        <dbReference type="Pfam" id="PF19802"/>
    </source>
</evidence>
<keyword evidence="4" id="KW-1185">Reference proteome</keyword>
<keyword evidence="3" id="KW-0418">Kinase</keyword>
<dbReference type="RefSeq" id="WP_141965773.1">
    <property type="nucleotide sequence ID" value="NZ_VFPO01000001.1"/>
</dbReference>
<dbReference type="InterPro" id="IPR011009">
    <property type="entry name" value="Kinase-like_dom_sf"/>
</dbReference>
<accession>A0A543I7Z5</accession>
<keyword evidence="3" id="KW-0808">Transferase</keyword>
<dbReference type="PANTHER" id="PTHR21310">
    <property type="entry name" value="AMINOGLYCOSIDE PHOSPHOTRANSFERASE-RELATED-RELATED"/>
    <property type="match status" value="1"/>
</dbReference>
<reference evidence="3 4" key="1">
    <citation type="submission" date="2019-06" db="EMBL/GenBank/DDBJ databases">
        <title>Sequencing the genomes of 1000 actinobacteria strains.</title>
        <authorList>
            <person name="Klenk H.-P."/>
        </authorList>
    </citation>
    <scope>NUCLEOTIDE SEQUENCE [LARGE SCALE GENOMIC DNA]</scope>
    <source>
        <strain evidence="3 4">DSM 45043</strain>
    </source>
</reference>
<evidence type="ECO:0000259" key="1">
    <source>
        <dbReference type="Pfam" id="PF01636"/>
    </source>
</evidence>
<name>A0A543I7Z5_9ACTN</name>
<feature type="domain" description="Aminoglycoside phosphotransferase" evidence="1">
    <location>
        <begin position="20"/>
        <end position="258"/>
    </location>
</feature>
<dbReference type="EMBL" id="VFPO01000001">
    <property type="protein sequence ID" value="TQM66665.1"/>
    <property type="molecule type" value="Genomic_DNA"/>
</dbReference>
<dbReference type="InterPro" id="IPR041726">
    <property type="entry name" value="ACAD10_11_N"/>
</dbReference>
<dbReference type="Proteomes" id="UP000316706">
    <property type="component" value="Unassembled WGS sequence"/>
</dbReference>
<dbReference type="PANTHER" id="PTHR21310:SF57">
    <property type="entry name" value="BLR2944 PROTEIN"/>
    <property type="match status" value="1"/>
</dbReference>
<sequence length="437" mass="47670">MSAVEAALAARLGGPVSNLARLSGGASRETWSFDADGRPLILRREQPGGLDTSAMAREAALLVSAADAGVPVPALVDHGDDLAGAPFLIMERLSGETIPRRLLRDERFADVRGRLARELGEILARLHTMQPVPGLSDEDPLDVLVAFYEDFREPRPPVELALRWLRENRPPASGRRTVVHGDFRNGNLMIDENGVTGVLDWELTHLGDPAEDLGWLCVKAWRFGSPHPVGGFGPREDLLAGYAAAGGTPPTPEELRWWEVFGTLRWTILCRLQAERFLSGADRSIEYAVLGRRVCEQEFDLLLALGLAEPVTLEDPLETARGTPAPPHDRPGASTLLDAVGAFLIEAEQPDERLRFHARVAASALRIARREILLGEAHAEAHRERLRKLGCESDDDLAKAIREGSLDDRRDEVVAAVRAAVLDKLTVAGPRHASLPA</sequence>
<dbReference type="OrthoDB" id="3806873at2"/>
<organism evidence="3 4">
    <name type="scientific">Actinomadura hallensis</name>
    <dbReference type="NCBI Taxonomy" id="337895"/>
    <lineage>
        <taxon>Bacteria</taxon>
        <taxon>Bacillati</taxon>
        <taxon>Actinomycetota</taxon>
        <taxon>Actinomycetes</taxon>
        <taxon>Streptosporangiales</taxon>
        <taxon>Thermomonosporaceae</taxon>
        <taxon>Actinomadura</taxon>
    </lineage>
</organism>
<dbReference type="Gene3D" id="3.90.1200.10">
    <property type="match status" value="1"/>
</dbReference>
<dbReference type="Pfam" id="PF01636">
    <property type="entry name" value="APH"/>
    <property type="match status" value="1"/>
</dbReference>
<protein>
    <submittedName>
        <fullName evidence="3">Aminoglycoside phosphotransferase (APT) family kinase protein</fullName>
    </submittedName>
</protein>